<accession>A0ABP0ZMD0</accession>
<sequence length="1154" mass="130331">MSQAQSAESLTRLLRSKDEELATIVETAHRVLQGSFDVYFPRKQDFILNLLIDRLNDRSPNSKFKAWKYNADVWSLLQDTWDAAETHSKDKTIQNLKLWEIIAEIFANSRSSLATAECLATVYRVVLALTKYKYIEVDETTGLSLLASFLKAVHARDLNLNLDKWAELICGVYLRASLKLNHDSAKRSFQKFLDECLPLLMEALAIMSLDSNFSKSMKNLLVAKMFSPQSVEYLPKCLEKGLTKMNLSTQNIERFYEIAVEQLATSNMKECEAMYNILVAKNDSLAEPLLQKLVACNKKKIISSDFISAIYKQEIADKKFIDLNWAMVKYIFEIDSELATKKSKFIFEKYNSSFKIDGKILPVAKVIVSAYAKNRELADFFTKVWPKAIRADELWESPDFIAFVAETVPTLSAKQLKALVEESLKLDSSFEMSIIITAITRGLISCSPTLTEPLRSVFEENKQAFESGNGFWQINYNLLCLYRLSFDGMESVVDEQQIDEQVDLYYYYTSFRLVELGKKNEKLSENLQSRFINYLNAFKSEDSSLVSKVFQRWFVIFDNHFSNSNLAKLIHIAISSGGALSSIPDDFFENRRIVTFLIRKLLQEPDYSIIIRIPLACYTKELKRAMLNTLTDKCVQQQHPSIEVIDCIRLFLSEPSTHSQIEQDVDTLLQVVQNAQSVSHSKALEIAKLVWDANLKRLSHEESNPFVDNALRKLLDSLLSKAKGPDSAEMELILTIVENSNSNNNSAFLSKVSQLKMSFITYCAEAVQQSDDHEISMRYLKGLAATSDADSLPFNKALEISKKIHTSLPKNSQANTAVLKLLSKTMPLTLDHCVYFLGLYLATSCNNVEEIRVIGDFLTRVSEDSELYSNLLHAFTESALKENHSKFSNQIIAAATSFLTSFSTTNTTTTTTTTTNRLATELFWLLAAFTEPISSETACGLLTTVRNLLSTRSSFFNQFILELTLELSTTILYKLQEPSPEEIGKVYIAATQLVSSILLHHRYKLSTRHHLLISVLSTLLSFLCSSSALGDSIEGAAAAAAYARLLHNLCEPSERISDTPTDMNSSSSLTTSANVHKKFLRGHLGVLLQNCIYFQLKFTFSKTVGDALSSGIYSIFDVLTNKELQSVNASLDFGGRTLYKNLYNDYLERGKWKN</sequence>
<dbReference type="PANTHER" id="PTHR15682:SF2">
    <property type="entry name" value="UNHEALTHY RIBOSOME BIOGENESIS PROTEIN 2 HOMOLOG"/>
    <property type="match status" value="1"/>
</dbReference>
<dbReference type="InterPro" id="IPR052609">
    <property type="entry name" value="Ribosome_Biogenesis_Reg"/>
</dbReference>
<organism evidence="2 3">
    <name type="scientific">Lodderomyces beijingensis</name>
    <dbReference type="NCBI Taxonomy" id="1775926"/>
    <lineage>
        <taxon>Eukaryota</taxon>
        <taxon>Fungi</taxon>
        <taxon>Dikarya</taxon>
        <taxon>Ascomycota</taxon>
        <taxon>Saccharomycotina</taxon>
        <taxon>Pichiomycetes</taxon>
        <taxon>Debaryomycetaceae</taxon>
        <taxon>Candida/Lodderomyces clade</taxon>
        <taxon>Lodderomyces</taxon>
    </lineage>
</organism>
<dbReference type="EMBL" id="OZ022408">
    <property type="protein sequence ID" value="CAK9439395.1"/>
    <property type="molecule type" value="Genomic_DNA"/>
</dbReference>
<dbReference type="GeneID" id="92208733"/>
<dbReference type="RefSeq" id="XP_066830475.1">
    <property type="nucleotide sequence ID" value="XM_066973658.1"/>
</dbReference>
<dbReference type="Proteomes" id="UP001497383">
    <property type="component" value="Chromosome 4"/>
</dbReference>
<protein>
    <recommendedName>
        <fullName evidence="1">Nucleolar 27S pre-rRNA processing Urb2/Npa2 C-terminal domain-containing protein</fullName>
    </recommendedName>
</protein>
<keyword evidence="3" id="KW-1185">Reference proteome</keyword>
<feature type="domain" description="Nucleolar 27S pre-rRNA processing Urb2/Npa2 C-terminal" evidence="1">
    <location>
        <begin position="941"/>
        <end position="1153"/>
    </location>
</feature>
<evidence type="ECO:0000259" key="1">
    <source>
        <dbReference type="Pfam" id="PF10441"/>
    </source>
</evidence>
<dbReference type="Pfam" id="PF10441">
    <property type="entry name" value="Urb2"/>
    <property type="match status" value="1"/>
</dbReference>
<name>A0ABP0ZMD0_9ASCO</name>
<gene>
    <name evidence="2" type="ORF">LODBEIA_P35370</name>
</gene>
<proteinExistence type="predicted"/>
<reference evidence="2 3" key="1">
    <citation type="submission" date="2024-03" db="EMBL/GenBank/DDBJ databases">
        <authorList>
            <person name="Brejova B."/>
        </authorList>
    </citation>
    <scope>NUCLEOTIDE SEQUENCE [LARGE SCALE GENOMIC DNA]</scope>
    <source>
        <strain evidence="2 3">CBS 14171</strain>
    </source>
</reference>
<dbReference type="InterPro" id="IPR018849">
    <property type="entry name" value="Urb2/Npa2_C"/>
</dbReference>
<evidence type="ECO:0000313" key="2">
    <source>
        <dbReference type="EMBL" id="CAK9439395.1"/>
    </source>
</evidence>
<evidence type="ECO:0000313" key="3">
    <source>
        <dbReference type="Proteomes" id="UP001497383"/>
    </source>
</evidence>
<dbReference type="PANTHER" id="PTHR15682">
    <property type="entry name" value="UNHEALTHY RIBOSOME BIOGENESIS PROTEIN 2 HOMOLOG"/>
    <property type="match status" value="1"/>
</dbReference>